<accession>A0AAQ3XHG1</accession>
<name>A0AAQ3XHG1_PASNO</name>
<dbReference type="AlphaFoldDB" id="A0AAQ3XHG1"/>
<proteinExistence type="predicted"/>
<sequence length="150" mass="15317">MIVYMVSYLQDITARLGSDVNLPPFCPHQMSQQQGSTGWVPPPQGLQPPPGWTMVPQASQSPLGVDDGTLGLPDTSEVDGTAGLGAISWVDGTTGFSASSGLDGTARLPATFGVGATLGLNATFGVDASCCTTLQPMDAITSSALWITGC</sequence>
<evidence type="ECO:0000313" key="1">
    <source>
        <dbReference type="EMBL" id="WVZ98036.1"/>
    </source>
</evidence>
<dbReference type="Proteomes" id="UP001341281">
    <property type="component" value="Chromosome 10"/>
</dbReference>
<protein>
    <submittedName>
        <fullName evidence="1">Uncharacterized protein</fullName>
    </submittedName>
</protein>
<organism evidence="1 2">
    <name type="scientific">Paspalum notatum var. saurae</name>
    <dbReference type="NCBI Taxonomy" id="547442"/>
    <lineage>
        <taxon>Eukaryota</taxon>
        <taxon>Viridiplantae</taxon>
        <taxon>Streptophyta</taxon>
        <taxon>Embryophyta</taxon>
        <taxon>Tracheophyta</taxon>
        <taxon>Spermatophyta</taxon>
        <taxon>Magnoliopsida</taxon>
        <taxon>Liliopsida</taxon>
        <taxon>Poales</taxon>
        <taxon>Poaceae</taxon>
        <taxon>PACMAD clade</taxon>
        <taxon>Panicoideae</taxon>
        <taxon>Andropogonodae</taxon>
        <taxon>Paspaleae</taxon>
        <taxon>Paspalinae</taxon>
        <taxon>Paspalum</taxon>
    </lineage>
</organism>
<keyword evidence="2" id="KW-1185">Reference proteome</keyword>
<dbReference type="EMBL" id="CP144754">
    <property type="protein sequence ID" value="WVZ98036.1"/>
    <property type="molecule type" value="Genomic_DNA"/>
</dbReference>
<reference evidence="1 2" key="1">
    <citation type="submission" date="2024-02" db="EMBL/GenBank/DDBJ databases">
        <title>High-quality chromosome-scale genome assembly of Pensacola bahiagrass (Paspalum notatum Flugge var. saurae).</title>
        <authorList>
            <person name="Vega J.M."/>
            <person name="Podio M."/>
            <person name="Orjuela J."/>
            <person name="Siena L.A."/>
            <person name="Pessino S.C."/>
            <person name="Combes M.C."/>
            <person name="Mariac C."/>
            <person name="Albertini E."/>
            <person name="Pupilli F."/>
            <person name="Ortiz J.P.A."/>
            <person name="Leblanc O."/>
        </authorList>
    </citation>
    <scope>NUCLEOTIDE SEQUENCE [LARGE SCALE GENOMIC DNA]</scope>
    <source>
        <strain evidence="1">R1</strain>
        <tissue evidence="1">Leaf</tissue>
    </source>
</reference>
<evidence type="ECO:0000313" key="2">
    <source>
        <dbReference type="Proteomes" id="UP001341281"/>
    </source>
</evidence>
<gene>
    <name evidence="1" type="ORF">U9M48_043519</name>
</gene>